<proteinExistence type="inferred from homology"/>
<evidence type="ECO:0000256" key="11">
    <source>
        <dbReference type="ARBA" id="ARBA00023160"/>
    </source>
</evidence>
<feature type="transmembrane region" description="Helical" evidence="13">
    <location>
        <begin position="7"/>
        <end position="27"/>
    </location>
</feature>
<evidence type="ECO:0000256" key="8">
    <source>
        <dbReference type="ARBA" id="ARBA00022989"/>
    </source>
</evidence>
<evidence type="ECO:0000256" key="12">
    <source>
        <dbReference type="ARBA" id="ARBA00023239"/>
    </source>
</evidence>
<evidence type="ECO:0000256" key="10">
    <source>
        <dbReference type="ARBA" id="ARBA00023136"/>
    </source>
</evidence>
<dbReference type="GO" id="GO:0006633">
    <property type="term" value="P:fatty acid biosynthetic process"/>
    <property type="evidence" value="ECO:0007669"/>
    <property type="project" value="UniProtKB-UniPathway"/>
</dbReference>
<reference evidence="14 15" key="1">
    <citation type="submission" date="2017-03" db="EMBL/GenBank/DDBJ databases">
        <title>Genome Survey of Euroglyphus maynei.</title>
        <authorList>
            <person name="Arlian L.G."/>
            <person name="Morgan M.S."/>
            <person name="Rider S.D."/>
        </authorList>
    </citation>
    <scope>NUCLEOTIDE SEQUENCE [LARGE SCALE GENOMIC DNA]</scope>
    <source>
        <strain evidence="14">Arlian Lab</strain>
        <tissue evidence="14">Whole body</tissue>
    </source>
</reference>
<dbReference type="GO" id="GO:0016020">
    <property type="term" value="C:membrane"/>
    <property type="evidence" value="ECO:0007669"/>
    <property type="project" value="UniProtKB-SubCell"/>
</dbReference>
<evidence type="ECO:0000313" key="15">
    <source>
        <dbReference type="Proteomes" id="UP000194236"/>
    </source>
</evidence>
<evidence type="ECO:0000256" key="6">
    <source>
        <dbReference type="ARBA" id="ARBA00022692"/>
    </source>
</evidence>
<evidence type="ECO:0000256" key="1">
    <source>
        <dbReference type="ARBA" id="ARBA00004141"/>
    </source>
</evidence>
<evidence type="ECO:0000256" key="2">
    <source>
        <dbReference type="ARBA" id="ARBA00005194"/>
    </source>
</evidence>
<dbReference type="InterPro" id="IPR007482">
    <property type="entry name" value="Tyr_Pase-like_PTPLA"/>
</dbReference>
<keyword evidence="9" id="KW-0443">Lipid metabolism</keyword>
<comment type="caution">
    <text evidence="14">The sequence shown here is derived from an EMBL/GenBank/DDBJ whole genome shotgun (WGS) entry which is preliminary data.</text>
</comment>
<keyword evidence="12" id="KW-0456">Lyase</keyword>
<keyword evidence="15" id="KW-1185">Reference proteome</keyword>
<keyword evidence="10 13" id="KW-0472">Membrane</keyword>
<comment type="similarity">
    <text evidence="3">Belongs to the very long-chain fatty acids dehydratase HACD family.</text>
</comment>
<evidence type="ECO:0000256" key="3">
    <source>
        <dbReference type="ARBA" id="ARBA00007811"/>
    </source>
</evidence>
<dbReference type="EMBL" id="MUJZ01068306">
    <property type="protein sequence ID" value="OTF69889.1"/>
    <property type="molecule type" value="Genomic_DNA"/>
</dbReference>
<keyword evidence="5" id="KW-0444">Lipid biosynthesis</keyword>
<name>A0A1Y3AN69_EURMA</name>
<dbReference type="UniPathway" id="UPA00094"/>
<gene>
    <name evidence="14" type="ORF">BLA29_010694</name>
</gene>
<dbReference type="EC" id="4.2.1.134" evidence="4"/>
<feature type="transmembrane region" description="Helical" evidence="13">
    <location>
        <begin position="47"/>
        <end position="66"/>
    </location>
</feature>
<keyword evidence="8 13" id="KW-1133">Transmembrane helix</keyword>
<keyword evidence="6 13" id="KW-0812">Transmembrane</keyword>
<dbReference type="Proteomes" id="UP000194236">
    <property type="component" value="Unassembled WGS sequence"/>
</dbReference>
<keyword evidence="7" id="KW-0276">Fatty acid metabolism</keyword>
<evidence type="ECO:0000256" key="4">
    <source>
        <dbReference type="ARBA" id="ARBA00013122"/>
    </source>
</evidence>
<dbReference type="AlphaFoldDB" id="A0A1Y3AN69"/>
<accession>A0A1Y3AN69</accession>
<evidence type="ECO:0000313" key="14">
    <source>
        <dbReference type="EMBL" id="OTF69889.1"/>
    </source>
</evidence>
<comment type="pathway">
    <text evidence="2">Lipid metabolism; fatty acid biosynthesis.</text>
</comment>
<keyword evidence="11" id="KW-0275">Fatty acid biosynthesis</keyword>
<comment type="subcellular location">
    <subcellularLocation>
        <location evidence="1">Membrane</location>
        <topology evidence="1">Multi-pass membrane protein</topology>
    </subcellularLocation>
</comment>
<sequence>MLHIFKVNIRFMTWIRYSAWMILYPLGFIFEEANEKFSIFLPNAMNFSFYMPTFLRLYLNLAFFPCKL</sequence>
<evidence type="ECO:0000256" key="9">
    <source>
        <dbReference type="ARBA" id="ARBA00023098"/>
    </source>
</evidence>
<evidence type="ECO:0000256" key="13">
    <source>
        <dbReference type="SAM" id="Phobius"/>
    </source>
</evidence>
<evidence type="ECO:0000256" key="5">
    <source>
        <dbReference type="ARBA" id="ARBA00022516"/>
    </source>
</evidence>
<evidence type="ECO:0000256" key="7">
    <source>
        <dbReference type="ARBA" id="ARBA00022832"/>
    </source>
</evidence>
<dbReference type="Pfam" id="PF04387">
    <property type="entry name" value="PTPLA"/>
    <property type="match status" value="1"/>
</dbReference>
<organism evidence="14 15">
    <name type="scientific">Euroglyphus maynei</name>
    <name type="common">Mayne's house dust mite</name>
    <dbReference type="NCBI Taxonomy" id="6958"/>
    <lineage>
        <taxon>Eukaryota</taxon>
        <taxon>Metazoa</taxon>
        <taxon>Ecdysozoa</taxon>
        <taxon>Arthropoda</taxon>
        <taxon>Chelicerata</taxon>
        <taxon>Arachnida</taxon>
        <taxon>Acari</taxon>
        <taxon>Acariformes</taxon>
        <taxon>Sarcoptiformes</taxon>
        <taxon>Astigmata</taxon>
        <taxon>Psoroptidia</taxon>
        <taxon>Analgoidea</taxon>
        <taxon>Pyroglyphidae</taxon>
        <taxon>Pyroglyphinae</taxon>
        <taxon>Euroglyphus</taxon>
    </lineage>
</organism>
<dbReference type="OrthoDB" id="2157530at2759"/>
<protein>
    <recommendedName>
        <fullName evidence="4">very-long-chain (3R)-3-hydroxyacyl-CoA dehydratase</fullName>
        <ecNumber evidence="4">4.2.1.134</ecNumber>
    </recommendedName>
</protein>
<dbReference type="GO" id="GO:0102158">
    <property type="term" value="F:very-long-chain (3R)-3-hydroxyacyl-CoA dehydratase activity"/>
    <property type="evidence" value="ECO:0007669"/>
    <property type="project" value="UniProtKB-EC"/>
</dbReference>